<comment type="caution">
    <text evidence="2">The sequence shown here is derived from an EMBL/GenBank/DDBJ whole genome shotgun (WGS) entry which is preliminary data.</text>
</comment>
<organism evidence="2 3">
    <name type="scientific">Jiella pacifica</name>
    <dbReference type="NCBI Taxonomy" id="2696469"/>
    <lineage>
        <taxon>Bacteria</taxon>
        <taxon>Pseudomonadati</taxon>
        <taxon>Pseudomonadota</taxon>
        <taxon>Alphaproteobacteria</taxon>
        <taxon>Hyphomicrobiales</taxon>
        <taxon>Aurantimonadaceae</taxon>
        <taxon>Jiella</taxon>
    </lineage>
</organism>
<gene>
    <name evidence="2" type="ORF">GTK09_20580</name>
</gene>
<dbReference type="EMBL" id="JAAAMG010000020">
    <property type="protein sequence ID" value="NDW06816.1"/>
    <property type="molecule type" value="Genomic_DNA"/>
</dbReference>
<feature type="region of interest" description="Disordered" evidence="1">
    <location>
        <begin position="234"/>
        <end position="290"/>
    </location>
</feature>
<feature type="compositionally biased region" description="Low complexity" evidence="1">
    <location>
        <begin position="272"/>
        <end position="290"/>
    </location>
</feature>
<keyword evidence="3" id="KW-1185">Reference proteome</keyword>
<evidence type="ECO:0000313" key="2">
    <source>
        <dbReference type="EMBL" id="NDW06816.1"/>
    </source>
</evidence>
<protein>
    <submittedName>
        <fullName evidence="2">HTH domain-containing protein</fullName>
    </submittedName>
</protein>
<dbReference type="AlphaFoldDB" id="A0A6N9T9T0"/>
<feature type="region of interest" description="Disordered" evidence="1">
    <location>
        <begin position="61"/>
        <end position="112"/>
    </location>
</feature>
<reference evidence="2 3" key="1">
    <citation type="submission" date="2020-01" db="EMBL/GenBank/DDBJ databases">
        <title>Jiella pacifica sp. nov.</title>
        <authorList>
            <person name="Xue Z."/>
            <person name="Zhu S."/>
            <person name="Chen J."/>
            <person name="Yang J."/>
        </authorList>
    </citation>
    <scope>NUCLEOTIDE SEQUENCE [LARGE SCALE GENOMIC DNA]</scope>
    <source>
        <strain evidence="2 3">40Bstr34</strain>
    </source>
</reference>
<feature type="compositionally biased region" description="Basic and acidic residues" evidence="1">
    <location>
        <begin position="98"/>
        <end position="107"/>
    </location>
</feature>
<evidence type="ECO:0000313" key="3">
    <source>
        <dbReference type="Proteomes" id="UP000469011"/>
    </source>
</evidence>
<dbReference type="Proteomes" id="UP000469011">
    <property type="component" value="Unassembled WGS sequence"/>
</dbReference>
<proteinExistence type="predicted"/>
<sequence length="290" mass="31804">MARPGPQTRDLFDRPEAAVIDDGSSDSIRGEAGQGNLTPHPSFAAKAEIWRDFREGRISMAEAQRRSAKIGVATDPRETEARRMYSAPGKPRPPVARPRQDRPEPNDSRQYANPMATTAARDDRLTPQAKALLQVIRARAGKGRQTAVTKGTLAAILSRSTRSITRYLRDLERCGYIVTKIRASGRGLHLGLVLTLSEKVLPFFTETKRLARWLGETAGLKALVPFMPFSTKTAGGKMASRPGLDAPDDQSSGKQGMTLLSLKNQTRKDSSYRNSNSSRKNKRAASSQSD</sequence>
<name>A0A6N9T9T0_9HYPH</name>
<evidence type="ECO:0000256" key="1">
    <source>
        <dbReference type="SAM" id="MobiDB-lite"/>
    </source>
</evidence>
<dbReference type="Pfam" id="PF13730">
    <property type="entry name" value="HTH_36"/>
    <property type="match status" value="1"/>
</dbReference>
<accession>A0A6N9T9T0</accession>
<feature type="region of interest" description="Disordered" evidence="1">
    <location>
        <begin position="1"/>
        <end position="43"/>
    </location>
</feature>
<dbReference type="SUPFAM" id="SSF46785">
    <property type="entry name" value="Winged helix' DNA-binding domain"/>
    <property type="match status" value="1"/>
</dbReference>
<dbReference type="InterPro" id="IPR036390">
    <property type="entry name" value="WH_DNA-bd_sf"/>
</dbReference>